<evidence type="ECO:0000256" key="6">
    <source>
        <dbReference type="ARBA" id="ARBA00022898"/>
    </source>
</evidence>
<dbReference type="GO" id="GO:0005829">
    <property type="term" value="C:cytosol"/>
    <property type="evidence" value="ECO:0007669"/>
    <property type="project" value="TreeGrafter"/>
</dbReference>
<dbReference type="InterPro" id="IPR015422">
    <property type="entry name" value="PyrdxlP-dep_Trfase_small"/>
</dbReference>
<evidence type="ECO:0000256" key="5">
    <source>
        <dbReference type="ARBA" id="ARBA00022679"/>
    </source>
</evidence>
<dbReference type="SUPFAM" id="SSF53383">
    <property type="entry name" value="PLP-dependent transferases"/>
    <property type="match status" value="1"/>
</dbReference>
<proteinExistence type="inferred from homology"/>
<dbReference type="Gene3D" id="3.40.640.10">
    <property type="entry name" value="Type I PLP-dependent aspartate aminotransferase-like (Major domain)"/>
    <property type="match status" value="1"/>
</dbReference>
<evidence type="ECO:0000313" key="10">
    <source>
        <dbReference type="Proteomes" id="UP000320386"/>
    </source>
</evidence>
<comment type="cofactor">
    <cofactor evidence="1 7">
        <name>pyridoxal 5'-phosphate</name>
        <dbReference type="ChEBI" id="CHEBI:597326"/>
    </cofactor>
</comment>
<dbReference type="InterPro" id="IPR000796">
    <property type="entry name" value="Asp_trans"/>
</dbReference>
<dbReference type="Proteomes" id="UP000320386">
    <property type="component" value="Chromosome"/>
</dbReference>
<accession>A0A518BZ00</accession>
<dbReference type="NCBIfam" id="NF006719">
    <property type="entry name" value="PRK09257.1"/>
    <property type="match status" value="1"/>
</dbReference>
<evidence type="ECO:0000256" key="4">
    <source>
        <dbReference type="ARBA" id="ARBA00022576"/>
    </source>
</evidence>
<feature type="domain" description="Aminotransferase class I/classII large" evidence="8">
    <location>
        <begin position="27"/>
        <end position="395"/>
    </location>
</feature>
<dbReference type="PANTHER" id="PTHR11879:SF22">
    <property type="entry name" value="ASPARTATE AMINOTRANSFERASE, MITOCHONDRIAL"/>
    <property type="match status" value="1"/>
</dbReference>
<protein>
    <recommendedName>
        <fullName evidence="7">Aminotransferase</fullName>
        <ecNumber evidence="7">2.6.1.-</ecNumber>
    </recommendedName>
</protein>
<dbReference type="OrthoDB" id="9766445at2"/>
<evidence type="ECO:0000256" key="2">
    <source>
        <dbReference type="ARBA" id="ARBA00007441"/>
    </source>
</evidence>
<keyword evidence="6" id="KW-0663">Pyridoxal phosphate</keyword>
<dbReference type="InterPro" id="IPR015424">
    <property type="entry name" value="PyrdxlP-dep_Trfase"/>
</dbReference>
<dbReference type="GO" id="GO:0042802">
    <property type="term" value="F:identical protein binding"/>
    <property type="evidence" value="ECO:0007669"/>
    <property type="project" value="TreeGrafter"/>
</dbReference>
<dbReference type="RefSeq" id="WP_145447280.1">
    <property type="nucleotide sequence ID" value="NZ_CP036280.1"/>
</dbReference>
<dbReference type="KEGG" id="mcad:Pan265_20590"/>
<evidence type="ECO:0000256" key="3">
    <source>
        <dbReference type="ARBA" id="ARBA00011738"/>
    </source>
</evidence>
<keyword evidence="4 7" id="KW-0032">Aminotransferase</keyword>
<dbReference type="GO" id="GO:0004069">
    <property type="term" value="F:L-aspartate:2-oxoglutarate aminotransferase activity"/>
    <property type="evidence" value="ECO:0007669"/>
    <property type="project" value="TreeGrafter"/>
</dbReference>
<keyword evidence="10" id="KW-1185">Reference proteome</keyword>
<comment type="subunit">
    <text evidence="3">Homodimer.</text>
</comment>
<comment type="similarity">
    <text evidence="2 7">Belongs to the class-I pyridoxal-phosphate-dependent aminotransferase family.</text>
</comment>
<name>A0A518BZ00_9BACT</name>
<evidence type="ECO:0000256" key="1">
    <source>
        <dbReference type="ARBA" id="ARBA00001933"/>
    </source>
</evidence>
<evidence type="ECO:0000313" key="9">
    <source>
        <dbReference type="EMBL" id="QDU72196.1"/>
    </source>
</evidence>
<dbReference type="CDD" id="cd00609">
    <property type="entry name" value="AAT_like"/>
    <property type="match status" value="1"/>
</dbReference>
<dbReference type="EC" id="2.6.1.-" evidence="7"/>
<evidence type="ECO:0000256" key="7">
    <source>
        <dbReference type="RuleBase" id="RU000481"/>
    </source>
</evidence>
<dbReference type="PROSITE" id="PS00105">
    <property type="entry name" value="AA_TRANSFER_CLASS_1"/>
    <property type="match status" value="1"/>
</dbReference>
<organism evidence="9 10">
    <name type="scientific">Mucisphaera calidilacus</name>
    <dbReference type="NCBI Taxonomy" id="2527982"/>
    <lineage>
        <taxon>Bacteria</taxon>
        <taxon>Pseudomonadati</taxon>
        <taxon>Planctomycetota</taxon>
        <taxon>Phycisphaerae</taxon>
        <taxon>Phycisphaerales</taxon>
        <taxon>Phycisphaeraceae</taxon>
        <taxon>Mucisphaera</taxon>
    </lineage>
</organism>
<evidence type="ECO:0000259" key="8">
    <source>
        <dbReference type="Pfam" id="PF00155"/>
    </source>
</evidence>
<dbReference type="PANTHER" id="PTHR11879">
    <property type="entry name" value="ASPARTATE AMINOTRANSFERASE"/>
    <property type="match status" value="1"/>
</dbReference>
<dbReference type="InterPro" id="IPR004839">
    <property type="entry name" value="Aminotransferase_I/II_large"/>
</dbReference>
<dbReference type="GO" id="GO:0004838">
    <property type="term" value="F:L-tyrosine-2-oxoglutarate transaminase activity"/>
    <property type="evidence" value="ECO:0007669"/>
    <property type="project" value="TreeGrafter"/>
</dbReference>
<dbReference type="Gene3D" id="3.90.1150.10">
    <property type="entry name" value="Aspartate Aminotransferase, domain 1"/>
    <property type="match status" value="1"/>
</dbReference>
<reference evidence="9 10" key="1">
    <citation type="submission" date="2019-02" db="EMBL/GenBank/DDBJ databases">
        <title>Deep-cultivation of Planctomycetes and their phenomic and genomic characterization uncovers novel biology.</title>
        <authorList>
            <person name="Wiegand S."/>
            <person name="Jogler M."/>
            <person name="Boedeker C."/>
            <person name="Pinto D."/>
            <person name="Vollmers J."/>
            <person name="Rivas-Marin E."/>
            <person name="Kohn T."/>
            <person name="Peeters S.H."/>
            <person name="Heuer A."/>
            <person name="Rast P."/>
            <person name="Oberbeckmann S."/>
            <person name="Bunk B."/>
            <person name="Jeske O."/>
            <person name="Meyerdierks A."/>
            <person name="Storesund J.E."/>
            <person name="Kallscheuer N."/>
            <person name="Luecker S."/>
            <person name="Lage O.M."/>
            <person name="Pohl T."/>
            <person name="Merkel B.J."/>
            <person name="Hornburger P."/>
            <person name="Mueller R.-W."/>
            <person name="Bruemmer F."/>
            <person name="Labrenz M."/>
            <person name="Spormann A.M."/>
            <person name="Op den Camp H."/>
            <person name="Overmann J."/>
            <person name="Amann R."/>
            <person name="Jetten M.S.M."/>
            <person name="Mascher T."/>
            <person name="Medema M.H."/>
            <person name="Devos D.P."/>
            <person name="Kaster A.-K."/>
            <person name="Ovreas L."/>
            <person name="Rohde M."/>
            <person name="Galperin M.Y."/>
            <person name="Jogler C."/>
        </authorList>
    </citation>
    <scope>NUCLEOTIDE SEQUENCE [LARGE SCALE GENOMIC DNA]</scope>
    <source>
        <strain evidence="9 10">Pan265</strain>
    </source>
</reference>
<keyword evidence="5 7" id="KW-0808">Transferase</keyword>
<dbReference type="InterPro" id="IPR004838">
    <property type="entry name" value="NHTrfase_class1_PyrdxlP-BS"/>
</dbReference>
<sequence length="401" mass="42828">MFENVQPAPPDPILGLTEAFKADTNPDKINLGVGVYKDANGTTPVLESVKAAEKTLLETEKTKAYLPIDGSPAYSDAIKALLFPASSPVVAEGRAVTLHAPSGTGALRVAGEYLASNHPESRIWMSTPTWPNHAPIFTAAGVAQEAYPYYDAQGQKLDIDAMLAALDGVKAGDVVLLHGCCHNPSGVDPTPEQWVAIADKLAEKKAVALLDFAYQGFGSGIDEDSVGLHTLAEKLPELIVCTSYSKNFSLYNERIGALTFVAPSADAAKAVLSQVKTVIRRMYSNPPAHGAGIVTTILNDASLRARWEVELAAMRERIQSMRSKLATGLDQRSVQLSATGNGFLTTQRGMFSFSGLNKDHVQKLRAEYAIYIVGSGRINVAGITDNNVDRLCDAIAAVTKN</sequence>
<dbReference type="GO" id="GO:0030170">
    <property type="term" value="F:pyridoxal phosphate binding"/>
    <property type="evidence" value="ECO:0007669"/>
    <property type="project" value="InterPro"/>
</dbReference>
<dbReference type="AlphaFoldDB" id="A0A518BZ00"/>
<dbReference type="PRINTS" id="PR00799">
    <property type="entry name" value="TRANSAMINASE"/>
</dbReference>
<dbReference type="InterPro" id="IPR015421">
    <property type="entry name" value="PyrdxlP-dep_Trfase_major"/>
</dbReference>
<gene>
    <name evidence="9" type="primary">aspC</name>
    <name evidence="9" type="ORF">Pan265_20590</name>
</gene>
<dbReference type="FunFam" id="3.40.640.10:FF:000066">
    <property type="entry name" value="Aspartate aminotransferase"/>
    <property type="match status" value="1"/>
</dbReference>
<dbReference type="EMBL" id="CP036280">
    <property type="protein sequence ID" value="QDU72196.1"/>
    <property type="molecule type" value="Genomic_DNA"/>
</dbReference>
<dbReference type="Pfam" id="PF00155">
    <property type="entry name" value="Aminotran_1_2"/>
    <property type="match status" value="1"/>
</dbReference>
<dbReference type="GO" id="GO:0033585">
    <property type="term" value="P:L-phenylalanine biosynthetic process from chorismate via phenylpyruvate"/>
    <property type="evidence" value="ECO:0007669"/>
    <property type="project" value="TreeGrafter"/>
</dbReference>